<dbReference type="InterPro" id="IPR038096">
    <property type="entry name" value="TEA/ATTS_sf"/>
</dbReference>
<dbReference type="Proteomes" id="UP000095009">
    <property type="component" value="Unassembled WGS sequence"/>
</dbReference>
<dbReference type="Gene3D" id="6.10.20.40">
    <property type="entry name" value="TEA/ATTS domain"/>
    <property type="match status" value="1"/>
</dbReference>
<comment type="similarity">
    <text evidence="2">Belongs to the TEC1 family.</text>
</comment>
<feature type="domain" description="TEA" evidence="8">
    <location>
        <begin position="319"/>
        <end position="393"/>
    </location>
</feature>
<dbReference type="InterPro" id="IPR000818">
    <property type="entry name" value="TEA/ATTS_dom"/>
</dbReference>
<evidence type="ECO:0000256" key="5">
    <source>
        <dbReference type="ARBA" id="ARBA00023242"/>
    </source>
</evidence>
<feature type="region of interest" description="Disordered" evidence="7">
    <location>
        <begin position="160"/>
        <end position="209"/>
    </location>
</feature>
<keyword evidence="10" id="KW-1185">Reference proteome</keyword>
<name>A0A1E3PDQ7_9ASCO</name>
<dbReference type="GO" id="GO:0000981">
    <property type="term" value="F:DNA-binding transcription factor activity, RNA polymerase II-specific"/>
    <property type="evidence" value="ECO:0007669"/>
    <property type="project" value="TreeGrafter"/>
</dbReference>
<proteinExistence type="inferred from homology"/>
<keyword evidence="5" id="KW-0539">Nucleus</keyword>
<feature type="region of interest" description="Disordered" evidence="7">
    <location>
        <begin position="974"/>
        <end position="1029"/>
    </location>
</feature>
<dbReference type="OrthoDB" id="10006572at2759"/>
<keyword evidence="4" id="KW-0804">Transcription</keyword>
<evidence type="ECO:0000256" key="6">
    <source>
        <dbReference type="PROSITE-ProRule" id="PRU00505"/>
    </source>
</evidence>
<dbReference type="Pfam" id="PF01285">
    <property type="entry name" value="TEA"/>
    <property type="match status" value="1"/>
</dbReference>
<evidence type="ECO:0000256" key="3">
    <source>
        <dbReference type="ARBA" id="ARBA00023015"/>
    </source>
</evidence>
<sequence>MINEPVTPENCFNSEKVTNHQQQVLLNVYHELNPSDLTCTDHSTNDMSHSAQNIKYHHNTGSNNGHFVHHDTLNTHYTLLPSALELTPPDSQIRKSTLGAIHDTIHTNSNKMDTDDLDGKENIPLPHQSKTTKENKLATAEIKTSTTAKINVETTISCNENIYDNNNDTDNKRPPLQDIEPGNTCPNQGSQVVTPRRVQEGKLSESERKRARLQRIDINEKPANGPTKENLFEPQIKQLQSQRRQSQGHNQAKFLDNITEKITEKVEKPPRIIKDEEEREDSMLSSIQSRSAALKKATSCAESHAAYEAYLKRQKRDGDDLADVVWCSDVEDAFMEAIRMIPLVGRRKVCVNDKPCGRNELIAQYIFKKTGKMRTRKQVSSHIQVLKNLLKEDEEFLKLIVDEFLKTTSGIKTESQKEKNKVAQTYLLSGSSFNSADADMKQPVILNSAAVAVTSVSVNSNILQDHSANNMVLTGSPQRSLLTHNPMSSSFLPKQISKNIHLASPGMVRFNSYNGRDSAKLYTSPRLTRNVNSVISQDSIDHNNTHDNIHNTHQPGLINTSNLGMVHFLEPDFINHPHNIQNPNNNSHSVSNSMKSGDPDVQMNYIFSPLNFSMQSGDDTSLSDDSNNPLYHIYSQLGPSQFETPIKSKRLSHISERFPDICQLIVDSGVVCPIIHGRVGINIPQSKSTGFCDSANENRGNVENVTPTKSDDSEKNSGNASKLRTQLQFLAASPQHQNDINGSDYDDSETGIKSRTTRSTKNSKSFKSSSRKSPMLHHQWRCETKIFTMGQEVLSIKNNIPSVETKPGDVDTTDIPLLTATERLQLPFAVDFWAAFLNGIESINEDDDFGANIDKSNLQSKEITEKLKQKIKAQKVAIEAITITQKVFCRIKKSPSTAGGSENSKDQPRFRLQLKDGEVINTLYSVILWEFYMSEENTPGRTVFRKIDCNHIHSASYLTPSGGLGLSISARMSGSRLPHPNSQALGLGSASDDRHHGDQVNSEETIPMSSTPGCNTTSTRSQYNQQQHLQRQHQQFLYLGNSPIATMVSANSNTHLGNEPYMSSRMPHPSSIMNENSMPLGLEESTLPDVGSPLEGRKLAQLQLQQQQLQLNLQLQIQQQQQALQQHYLQQALQQQQDQQHAQQQPTAAQVQLQLQYQAQLLQLQQQYLLHPSYQPVLFNNISGIGANNNSNAPHTSENSHSYGHTNHSHSNMMTKSFSAVELPTKYRSSLAPPFDIPVSHASFHVNAQASGDPGVGAIYISPGGGWPMMDCTASLAEDSATVEAATATTPITEADTTATTALSAVSASPSEALASATTPRSESISASTYVPVSTSMASSNPTNEATPTNHYQVPGLFRPITALGDISGSLPSGVNANWFLATQGTPNGNNNGNGPGNHGLANFFGTSQLAPDSNCYNFNTMGASSLGVPNTQSHQGMINIGQYQSTLGEGSRSVPAVMDKNNRVSFFNERVEEESSAKFINVGNNMEHVFNPLQHVSTAGFLKSHQGHTTNDINCFNFLSRSPMFLGPGSASSNFAIHNDLNASPALNFKIDDNGRAYTKF</sequence>
<feature type="compositionally biased region" description="Polar residues" evidence="7">
    <location>
        <begin position="686"/>
        <end position="708"/>
    </location>
</feature>
<evidence type="ECO:0000256" key="1">
    <source>
        <dbReference type="ARBA" id="ARBA00004123"/>
    </source>
</evidence>
<feature type="compositionally biased region" description="Low complexity" evidence="7">
    <location>
        <begin position="753"/>
        <end position="773"/>
    </location>
</feature>
<dbReference type="EMBL" id="KV454414">
    <property type="protein sequence ID" value="ODQ63536.1"/>
    <property type="molecule type" value="Genomic_DNA"/>
</dbReference>
<protein>
    <recommendedName>
        <fullName evidence="8">TEA domain-containing protein</fullName>
    </recommendedName>
</protein>
<evidence type="ECO:0000313" key="9">
    <source>
        <dbReference type="EMBL" id="ODQ63536.1"/>
    </source>
</evidence>
<feature type="compositionally biased region" description="Basic and acidic residues" evidence="7">
    <location>
        <begin position="197"/>
        <end position="209"/>
    </location>
</feature>
<evidence type="ECO:0000256" key="2">
    <source>
        <dbReference type="ARBA" id="ARBA00008421"/>
    </source>
</evidence>
<dbReference type="PANTHER" id="PTHR11834">
    <property type="entry name" value="TRANSCRIPTIONAL ENHANCER FACTOR TEF RELATED"/>
    <property type="match status" value="1"/>
</dbReference>
<dbReference type="GO" id="GO:0000978">
    <property type="term" value="F:RNA polymerase II cis-regulatory region sequence-specific DNA binding"/>
    <property type="evidence" value="ECO:0007669"/>
    <property type="project" value="TreeGrafter"/>
</dbReference>
<dbReference type="STRING" id="857566.A0A1E3PDQ7"/>
<dbReference type="PROSITE" id="PS00554">
    <property type="entry name" value="TEA_1"/>
    <property type="match status" value="1"/>
</dbReference>
<dbReference type="GO" id="GO:0005667">
    <property type="term" value="C:transcription regulator complex"/>
    <property type="evidence" value="ECO:0007669"/>
    <property type="project" value="TreeGrafter"/>
</dbReference>
<keyword evidence="3" id="KW-0805">Transcription regulation</keyword>
<feature type="compositionally biased region" description="Polar residues" evidence="7">
    <location>
        <begin position="184"/>
        <end position="193"/>
    </location>
</feature>
<feature type="compositionally biased region" description="Polar residues" evidence="7">
    <location>
        <begin position="1194"/>
        <end position="1208"/>
    </location>
</feature>
<evidence type="ECO:0000313" key="10">
    <source>
        <dbReference type="Proteomes" id="UP000095009"/>
    </source>
</evidence>
<evidence type="ECO:0000259" key="8">
    <source>
        <dbReference type="PROSITE" id="PS51088"/>
    </source>
</evidence>
<evidence type="ECO:0000256" key="4">
    <source>
        <dbReference type="ARBA" id="ARBA00023163"/>
    </source>
</evidence>
<comment type="subcellular location">
    <subcellularLocation>
        <location evidence="1">Nucleus</location>
    </subcellularLocation>
</comment>
<evidence type="ECO:0000256" key="7">
    <source>
        <dbReference type="SAM" id="MobiDB-lite"/>
    </source>
</evidence>
<dbReference type="PROSITE" id="PS51088">
    <property type="entry name" value="TEA_2"/>
    <property type="match status" value="1"/>
</dbReference>
<reference evidence="9 10" key="1">
    <citation type="journal article" date="2016" name="Proc. Natl. Acad. Sci. U.S.A.">
        <title>Comparative genomics of biotechnologically important yeasts.</title>
        <authorList>
            <person name="Riley R."/>
            <person name="Haridas S."/>
            <person name="Wolfe K.H."/>
            <person name="Lopes M.R."/>
            <person name="Hittinger C.T."/>
            <person name="Goeker M."/>
            <person name="Salamov A.A."/>
            <person name="Wisecaver J.H."/>
            <person name="Long T.M."/>
            <person name="Calvey C.H."/>
            <person name="Aerts A.L."/>
            <person name="Barry K.W."/>
            <person name="Choi C."/>
            <person name="Clum A."/>
            <person name="Coughlan A.Y."/>
            <person name="Deshpande S."/>
            <person name="Douglass A.P."/>
            <person name="Hanson S.J."/>
            <person name="Klenk H.-P."/>
            <person name="LaButti K.M."/>
            <person name="Lapidus A."/>
            <person name="Lindquist E.A."/>
            <person name="Lipzen A.M."/>
            <person name="Meier-Kolthoff J.P."/>
            <person name="Ohm R.A."/>
            <person name="Otillar R.P."/>
            <person name="Pangilinan J.L."/>
            <person name="Peng Y."/>
            <person name="Rokas A."/>
            <person name="Rosa C.A."/>
            <person name="Scheuner C."/>
            <person name="Sibirny A.A."/>
            <person name="Slot J.C."/>
            <person name="Stielow J.B."/>
            <person name="Sun H."/>
            <person name="Kurtzman C.P."/>
            <person name="Blackwell M."/>
            <person name="Grigoriev I.V."/>
            <person name="Jeffries T.W."/>
        </authorList>
    </citation>
    <scope>NUCLEOTIDE SEQUENCE [LARGE SCALE GENOMIC DNA]</scope>
    <source>
        <strain evidence="9 10">DSM 6958</strain>
    </source>
</reference>
<organism evidence="9 10">
    <name type="scientific">Nadsonia fulvescens var. elongata DSM 6958</name>
    <dbReference type="NCBI Taxonomy" id="857566"/>
    <lineage>
        <taxon>Eukaryota</taxon>
        <taxon>Fungi</taxon>
        <taxon>Dikarya</taxon>
        <taxon>Ascomycota</taxon>
        <taxon>Saccharomycotina</taxon>
        <taxon>Dipodascomycetes</taxon>
        <taxon>Dipodascales</taxon>
        <taxon>Dipodascales incertae sedis</taxon>
        <taxon>Nadsonia</taxon>
    </lineage>
</organism>
<dbReference type="PANTHER" id="PTHR11834:SF0">
    <property type="entry name" value="PROTEIN SCALLOPED"/>
    <property type="match status" value="1"/>
</dbReference>
<dbReference type="InterPro" id="IPR050937">
    <property type="entry name" value="TEC1_TEAD_TF"/>
</dbReference>
<feature type="compositionally biased region" description="Polar residues" evidence="7">
    <location>
        <begin position="999"/>
        <end position="1021"/>
    </location>
</feature>
<feature type="compositionally biased region" description="Polar residues" evidence="7">
    <location>
        <begin position="716"/>
        <end position="741"/>
    </location>
</feature>
<feature type="region of interest" description="Disordered" evidence="7">
    <location>
        <begin position="1189"/>
        <end position="1208"/>
    </location>
</feature>
<accession>A0A1E3PDQ7</accession>
<feature type="region of interest" description="Disordered" evidence="7">
    <location>
        <begin position="686"/>
        <end position="776"/>
    </location>
</feature>
<dbReference type="PRINTS" id="PR00065">
    <property type="entry name" value="TEADOMAIN"/>
</dbReference>
<gene>
    <name evidence="9" type="ORF">NADFUDRAFT_67562</name>
</gene>
<feature type="DNA-binding region" description="TEA" evidence="6">
    <location>
        <begin position="319"/>
        <end position="393"/>
    </location>
</feature>
<dbReference type="SMART" id="SM00426">
    <property type="entry name" value="TEA"/>
    <property type="match status" value="1"/>
</dbReference>
<dbReference type="GO" id="GO:0005634">
    <property type="term" value="C:nucleus"/>
    <property type="evidence" value="ECO:0007669"/>
    <property type="project" value="UniProtKB-SubCell"/>
</dbReference>